<accession>A0A8S5V773</accession>
<sequence>MLLVVDRQPNYFCVMGDKIDEARKFAIKHKGKPCEFDKATNGKEQGRVVGYNTRNGLIIVRVHKDFGWRGMDEPKDILVYTRFRIDRYSFYYVHPENLIINERSLSKLSSKTSKRR</sequence>
<evidence type="ECO:0000313" key="1">
    <source>
        <dbReference type="EMBL" id="DAG02594.1"/>
    </source>
</evidence>
<dbReference type="EMBL" id="BK016212">
    <property type="protein sequence ID" value="DAG02594.1"/>
    <property type="molecule type" value="Genomic_DNA"/>
</dbReference>
<protein>
    <submittedName>
        <fullName evidence="1">Uncharacterized protein</fullName>
    </submittedName>
</protein>
<proteinExistence type="predicted"/>
<name>A0A8S5V773_9CAUD</name>
<organism evidence="1">
    <name type="scientific">CrAss-like virus sp. ctUXy6</name>
    <dbReference type="NCBI Taxonomy" id="2825835"/>
    <lineage>
        <taxon>Viruses</taxon>
        <taxon>Duplodnaviria</taxon>
        <taxon>Heunggongvirae</taxon>
        <taxon>Uroviricota</taxon>
        <taxon>Caudoviricetes</taxon>
        <taxon>Crassvirales</taxon>
    </lineage>
</organism>
<reference evidence="1" key="1">
    <citation type="journal article" date="2021" name="Proc. Natl. Acad. Sci. U.S.A.">
        <title>A Catalog of Tens of Thousands of Viruses from Human Metagenomes Reveals Hidden Associations with Chronic Diseases.</title>
        <authorList>
            <person name="Tisza M.J."/>
            <person name="Buck C.B."/>
        </authorList>
    </citation>
    <scope>NUCLEOTIDE SEQUENCE</scope>
    <source>
        <strain evidence="1">CtUXy6</strain>
    </source>
</reference>